<proteinExistence type="predicted"/>
<accession>A0AAE1E2H3</accession>
<organism evidence="1 2">
    <name type="scientific">Elysia crispata</name>
    <name type="common">lettuce slug</name>
    <dbReference type="NCBI Taxonomy" id="231223"/>
    <lineage>
        <taxon>Eukaryota</taxon>
        <taxon>Metazoa</taxon>
        <taxon>Spiralia</taxon>
        <taxon>Lophotrochozoa</taxon>
        <taxon>Mollusca</taxon>
        <taxon>Gastropoda</taxon>
        <taxon>Heterobranchia</taxon>
        <taxon>Euthyneura</taxon>
        <taxon>Panpulmonata</taxon>
        <taxon>Sacoglossa</taxon>
        <taxon>Placobranchoidea</taxon>
        <taxon>Plakobranchidae</taxon>
        <taxon>Elysia</taxon>
    </lineage>
</organism>
<dbReference type="EMBL" id="JAWDGP010001469">
    <property type="protein sequence ID" value="KAK3791537.1"/>
    <property type="molecule type" value="Genomic_DNA"/>
</dbReference>
<evidence type="ECO:0000313" key="2">
    <source>
        <dbReference type="Proteomes" id="UP001283361"/>
    </source>
</evidence>
<reference evidence="1" key="1">
    <citation type="journal article" date="2023" name="G3 (Bethesda)">
        <title>A reference genome for the long-term kleptoplast-retaining sea slug Elysia crispata morphotype clarki.</title>
        <authorList>
            <person name="Eastman K.E."/>
            <person name="Pendleton A.L."/>
            <person name="Shaikh M.A."/>
            <person name="Suttiyut T."/>
            <person name="Ogas R."/>
            <person name="Tomko P."/>
            <person name="Gavelis G."/>
            <person name="Widhalm J.R."/>
            <person name="Wisecaver J.H."/>
        </authorList>
    </citation>
    <scope>NUCLEOTIDE SEQUENCE</scope>
    <source>
        <strain evidence="1">ECLA1</strain>
    </source>
</reference>
<protein>
    <submittedName>
        <fullName evidence="1">Uncharacterized protein</fullName>
    </submittedName>
</protein>
<name>A0AAE1E2H3_9GAST</name>
<sequence length="98" mass="11431">MTSDIPFSHKDTIDYINEKRDLMAQDVTIVELMAVTAIIRFVNRSRTCNNGGRSRIFHALVRRQQNRCFHACGLEKKNCQHAIKQKGFLNFFLYPLTK</sequence>
<evidence type="ECO:0000313" key="1">
    <source>
        <dbReference type="EMBL" id="KAK3791537.1"/>
    </source>
</evidence>
<dbReference type="AlphaFoldDB" id="A0AAE1E2H3"/>
<comment type="caution">
    <text evidence="1">The sequence shown here is derived from an EMBL/GenBank/DDBJ whole genome shotgun (WGS) entry which is preliminary data.</text>
</comment>
<gene>
    <name evidence="1" type="ORF">RRG08_061549</name>
</gene>
<keyword evidence="2" id="KW-1185">Reference proteome</keyword>
<dbReference type="Proteomes" id="UP001283361">
    <property type="component" value="Unassembled WGS sequence"/>
</dbReference>